<proteinExistence type="predicted"/>
<protein>
    <submittedName>
        <fullName evidence="1">Uncharacterized protein</fullName>
    </submittedName>
</protein>
<gene>
    <name evidence="1" type="ORF">GNB58_003885</name>
</gene>
<organism evidence="1">
    <name type="scientific">Salmonella enterica subsp. houtenae serovar 45:g,z51:-</name>
    <dbReference type="NCBI Taxonomy" id="1967611"/>
    <lineage>
        <taxon>Bacteria</taxon>
        <taxon>Pseudomonadati</taxon>
        <taxon>Pseudomonadota</taxon>
        <taxon>Gammaproteobacteria</taxon>
        <taxon>Enterobacterales</taxon>
        <taxon>Enterobacteriaceae</taxon>
        <taxon>Salmonella</taxon>
    </lineage>
</organism>
<name>A0A736RK23_SALHO</name>
<comment type="caution">
    <text evidence="1">The sequence shown here is derived from an EMBL/GenBank/DDBJ whole genome shotgun (WGS) entry which is preliminary data.</text>
</comment>
<reference evidence="1" key="1">
    <citation type="journal article" date="2018" name="Genome Biol.">
        <title>SKESA: strategic k-mer extension for scrupulous assemblies.</title>
        <authorList>
            <person name="Souvorov A."/>
            <person name="Agarwala R."/>
            <person name="Lipman D.J."/>
        </authorList>
    </citation>
    <scope>NUCLEOTIDE SEQUENCE</scope>
    <source>
        <strain evidence="1">2584-68</strain>
    </source>
</reference>
<dbReference type="AlphaFoldDB" id="A0A736RK23"/>
<evidence type="ECO:0000313" key="1">
    <source>
        <dbReference type="EMBL" id="HAE7766843.1"/>
    </source>
</evidence>
<accession>A0A736RK23</accession>
<sequence>MSDINEQVADIKNRASQAENLATYAILNTGDIDSALSVIYLATRILEDAKYQRDTA</sequence>
<dbReference type="EMBL" id="DAATAH010000058">
    <property type="protein sequence ID" value="HAE7766843.1"/>
    <property type="molecule type" value="Genomic_DNA"/>
</dbReference>
<reference evidence="1" key="2">
    <citation type="submission" date="2018-07" db="EMBL/GenBank/DDBJ databases">
        <authorList>
            <consortium name="NCBI Pathogen Detection Project"/>
        </authorList>
    </citation>
    <scope>NUCLEOTIDE SEQUENCE</scope>
    <source>
        <strain evidence="1">2584-68</strain>
    </source>
</reference>